<dbReference type="EMBL" id="LSMT01000010">
    <property type="protein sequence ID" value="PFX33601.1"/>
    <property type="molecule type" value="Genomic_DNA"/>
</dbReference>
<evidence type="ECO:0000256" key="4">
    <source>
        <dbReference type="SAM" id="SignalP"/>
    </source>
</evidence>
<dbReference type="SMART" id="SM00202">
    <property type="entry name" value="SR"/>
    <property type="match status" value="1"/>
</dbReference>
<keyword evidence="2 3" id="KW-1015">Disulfide bond</keyword>
<accession>A0A2B4SUN2</accession>
<evidence type="ECO:0000256" key="3">
    <source>
        <dbReference type="PROSITE-ProRule" id="PRU00196"/>
    </source>
</evidence>
<evidence type="ECO:0000259" key="5">
    <source>
        <dbReference type="PROSITE" id="PS50287"/>
    </source>
</evidence>
<protein>
    <submittedName>
        <fullName evidence="6">Galectin-3-binding protein A</fullName>
    </submittedName>
</protein>
<reference evidence="7" key="1">
    <citation type="journal article" date="2017" name="bioRxiv">
        <title>Comparative analysis of the genomes of Stylophora pistillata and Acropora digitifera provides evidence for extensive differences between species of corals.</title>
        <authorList>
            <person name="Voolstra C.R."/>
            <person name="Li Y."/>
            <person name="Liew Y.J."/>
            <person name="Baumgarten S."/>
            <person name="Zoccola D."/>
            <person name="Flot J.-F."/>
            <person name="Tambutte S."/>
            <person name="Allemand D."/>
            <person name="Aranda M."/>
        </authorList>
    </citation>
    <scope>NUCLEOTIDE SEQUENCE [LARGE SCALE GENOMIC DNA]</scope>
</reference>
<dbReference type="PANTHER" id="PTHR48071:SF26">
    <property type="entry name" value="ANTIGEN WC1.1-LIKE"/>
    <property type="match status" value="1"/>
</dbReference>
<keyword evidence="1 4" id="KW-0732">Signal</keyword>
<dbReference type="Proteomes" id="UP000225706">
    <property type="component" value="Unassembled WGS sequence"/>
</dbReference>
<comment type="caution">
    <text evidence="6">The sequence shown here is derived from an EMBL/GenBank/DDBJ whole genome shotgun (WGS) entry which is preliminary data.</text>
</comment>
<dbReference type="Pfam" id="PF00530">
    <property type="entry name" value="SRCR"/>
    <property type="match status" value="1"/>
</dbReference>
<dbReference type="Gene3D" id="3.10.250.10">
    <property type="entry name" value="SRCR-like domain"/>
    <property type="match status" value="1"/>
</dbReference>
<dbReference type="AlphaFoldDB" id="A0A2B4SUN2"/>
<dbReference type="OrthoDB" id="5957039at2759"/>
<gene>
    <name evidence="6" type="primary">lgals3bpa</name>
    <name evidence="6" type="ORF">AWC38_SpisGene1482</name>
</gene>
<evidence type="ECO:0000313" key="6">
    <source>
        <dbReference type="EMBL" id="PFX33601.1"/>
    </source>
</evidence>
<feature type="disulfide bond" evidence="3">
    <location>
        <begin position="101"/>
        <end position="111"/>
    </location>
</feature>
<proteinExistence type="predicted"/>
<evidence type="ECO:0000256" key="1">
    <source>
        <dbReference type="ARBA" id="ARBA00022729"/>
    </source>
</evidence>
<dbReference type="STRING" id="50429.A0A2B4SUN2"/>
<dbReference type="GO" id="GO:0016020">
    <property type="term" value="C:membrane"/>
    <property type="evidence" value="ECO:0007669"/>
    <property type="project" value="InterPro"/>
</dbReference>
<dbReference type="PROSITE" id="PS50287">
    <property type="entry name" value="SRCR_2"/>
    <property type="match status" value="1"/>
</dbReference>
<feature type="domain" description="SRCR" evidence="5">
    <location>
        <begin position="30"/>
        <end position="133"/>
    </location>
</feature>
<dbReference type="InterPro" id="IPR001190">
    <property type="entry name" value="SRCR"/>
</dbReference>
<feature type="signal peptide" evidence="4">
    <location>
        <begin position="1"/>
        <end position="22"/>
    </location>
</feature>
<dbReference type="InterPro" id="IPR036772">
    <property type="entry name" value="SRCR-like_dom_sf"/>
</dbReference>
<evidence type="ECO:0000313" key="7">
    <source>
        <dbReference type="Proteomes" id="UP000225706"/>
    </source>
</evidence>
<dbReference type="PRINTS" id="PR00258">
    <property type="entry name" value="SPERACTRCPTR"/>
</dbReference>
<keyword evidence="7" id="KW-1185">Reference proteome</keyword>
<evidence type="ECO:0000256" key="2">
    <source>
        <dbReference type="ARBA" id="ARBA00023157"/>
    </source>
</evidence>
<sequence length="329" mass="37221">MNLPWVFRSLLTVVTLAACSKGTVEIEKRVRLITPDGDMGGGRIEVYHNGQWGTICDKSWSDDAAEVVCKELGYSGALFATKKAYEGSEGSGPIHLSNVVCDGSEQSILECKNDGWGVVGECTHKDDAGVRCILTDVPELVYRGCWIDDPGNRILSDLYANHRGNIDWYNLGKYVILCGRDAIRSGKDYNLFGVQYFAECYSQEGNPDYKKMKASKKGCADGVGELSHNAVYEFGPYFNLGCWEDRPREGRTMKWLKNLRRQIDWYDMSKTVKKCYELAKEAGRTYFAVQFYGECWVSDDENFRNHGQATNCWKGTGGHWAHYVYKIRE</sequence>
<name>A0A2B4SUN2_STYPI</name>
<comment type="caution">
    <text evidence="3">Lacks conserved residue(s) required for the propagation of feature annotation.</text>
</comment>
<feature type="chain" id="PRO_5012631831" evidence="4">
    <location>
        <begin position="23"/>
        <end position="329"/>
    </location>
</feature>
<dbReference type="SUPFAM" id="SSF56487">
    <property type="entry name" value="SRCR-like"/>
    <property type="match status" value="1"/>
</dbReference>
<organism evidence="6 7">
    <name type="scientific">Stylophora pistillata</name>
    <name type="common">Smooth cauliflower coral</name>
    <dbReference type="NCBI Taxonomy" id="50429"/>
    <lineage>
        <taxon>Eukaryota</taxon>
        <taxon>Metazoa</taxon>
        <taxon>Cnidaria</taxon>
        <taxon>Anthozoa</taxon>
        <taxon>Hexacorallia</taxon>
        <taxon>Scleractinia</taxon>
        <taxon>Astrocoeniina</taxon>
        <taxon>Pocilloporidae</taxon>
        <taxon>Stylophora</taxon>
    </lineage>
</organism>
<dbReference type="PANTHER" id="PTHR48071">
    <property type="entry name" value="SRCR DOMAIN-CONTAINING PROTEIN"/>
    <property type="match status" value="1"/>
</dbReference>
<dbReference type="FunFam" id="3.10.250.10:FF:000001">
    <property type="entry name" value="Lysyl oxidase 4 isoform X1"/>
    <property type="match status" value="1"/>
</dbReference>